<organism evidence="5 6">
    <name type="scientific">Solanum verrucosum</name>
    <dbReference type="NCBI Taxonomy" id="315347"/>
    <lineage>
        <taxon>Eukaryota</taxon>
        <taxon>Viridiplantae</taxon>
        <taxon>Streptophyta</taxon>
        <taxon>Embryophyta</taxon>
        <taxon>Tracheophyta</taxon>
        <taxon>Spermatophyta</taxon>
        <taxon>Magnoliopsida</taxon>
        <taxon>eudicotyledons</taxon>
        <taxon>Gunneridae</taxon>
        <taxon>Pentapetalae</taxon>
        <taxon>asterids</taxon>
        <taxon>lamiids</taxon>
        <taxon>Solanales</taxon>
        <taxon>Solanaceae</taxon>
        <taxon>Solanoideae</taxon>
        <taxon>Solaneae</taxon>
        <taxon>Solanum</taxon>
    </lineage>
</organism>
<keyword evidence="3 4" id="KW-0687">Ribonucleoprotein</keyword>
<dbReference type="GO" id="GO:0022625">
    <property type="term" value="C:cytosolic large ribosomal subunit"/>
    <property type="evidence" value="ECO:0007669"/>
    <property type="project" value="TreeGrafter"/>
</dbReference>
<keyword evidence="6" id="KW-1185">Reference proteome</keyword>
<name>A0AAF0UFL6_SOLVR</name>
<accession>A0AAF0UFL6</accession>
<keyword evidence="2 4" id="KW-0689">Ribosomal protein</keyword>
<dbReference type="InterPro" id="IPR038464">
    <property type="entry name" value="Ribosomal_eL38_sf"/>
</dbReference>
<evidence type="ECO:0000313" key="6">
    <source>
        <dbReference type="Proteomes" id="UP001234989"/>
    </source>
</evidence>
<evidence type="ECO:0000313" key="5">
    <source>
        <dbReference type="EMBL" id="WMV45117.1"/>
    </source>
</evidence>
<reference evidence="5" key="1">
    <citation type="submission" date="2023-08" db="EMBL/GenBank/DDBJ databases">
        <title>A de novo genome assembly of Solanum verrucosum Schlechtendal, a Mexican diploid species geographically isolated from the other diploid A-genome species in potato relatives.</title>
        <authorList>
            <person name="Hosaka K."/>
        </authorList>
    </citation>
    <scope>NUCLEOTIDE SEQUENCE</scope>
    <source>
        <tissue evidence="5">Young leaves</tissue>
    </source>
</reference>
<dbReference type="PANTHER" id="PTHR10965:SF10">
    <property type="entry name" value="60S RIBOSOMAL PROTEIN L38"/>
    <property type="match status" value="1"/>
</dbReference>
<dbReference type="Proteomes" id="UP001234989">
    <property type="component" value="Chromosome 9"/>
</dbReference>
<dbReference type="GO" id="GO:0003735">
    <property type="term" value="F:structural constituent of ribosome"/>
    <property type="evidence" value="ECO:0007669"/>
    <property type="project" value="InterPro"/>
</dbReference>
<evidence type="ECO:0000256" key="2">
    <source>
        <dbReference type="ARBA" id="ARBA00022980"/>
    </source>
</evidence>
<protein>
    <submittedName>
        <fullName evidence="5">Uncharacterized protein</fullName>
    </submittedName>
</protein>
<dbReference type="Pfam" id="PF01781">
    <property type="entry name" value="Ribosomal_L38e"/>
    <property type="match status" value="1"/>
</dbReference>
<evidence type="ECO:0000256" key="1">
    <source>
        <dbReference type="ARBA" id="ARBA00007803"/>
    </source>
</evidence>
<evidence type="ECO:0000256" key="3">
    <source>
        <dbReference type="ARBA" id="ARBA00023274"/>
    </source>
</evidence>
<dbReference type="EMBL" id="CP133620">
    <property type="protein sequence ID" value="WMV45117.1"/>
    <property type="molecule type" value="Genomic_DNA"/>
</dbReference>
<dbReference type="InterPro" id="IPR002675">
    <property type="entry name" value="Ribosomal_eL38"/>
</dbReference>
<gene>
    <name evidence="5" type="ORF">MTR67_038502</name>
</gene>
<dbReference type="AlphaFoldDB" id="A0AAF0UFL6"/>
<dbReference type="PANTHER" id="PTHR10965">
    <property type="entry name" value="60S RIBOSOMAL PROTEIN L38"/>
    <property type="match status" value="1"/>
</dbReference>
<dbReference type="Gene3D" id="3.30.720.90">
    <property type="match status" value="1"/>
</dbReference>
<evidence type="ECO:0000256" key="4">
    <source>
        <dbReference type="RuleBase" id="RU003445"/>
    </source>
</evidence>
<sequence length="58" mass="6907">MKFRVTDRMTDAQTVKTKKNKDMAKFKVCFSRYLHTRYVSDFEKTDKLKQLLPSCLSV</sequence>
<dbReference type="GO" id="GO:0006412">
    <property type="term" value="P:translation"/>
    <property type="evidence" value="ECO:0007669"/>
    <property type="project" value="InterPro"/>
</dbReference>
<dbReference type="GO" id="GO:0022618">
    <property type="term" value="P:protein-RNA complex assembly"/>
    <property type="evidence" value="ECO:0007669"/>
    <property type="project" value="TreeGrafter"/>
</dbReference>
<comment type="similarity">
    <text evidence="1 4">Belongs to the eukaryotic ribosomal protein eL38 family.</text>
</comment>
<proteinExistence type="inferred from homology"/>